<dbReference type="RefSeq" id="WP_067706517.1">
    <property type="nucleotide sequence ID" value="NZ_LLZH01000332.1"/>
</dbReference>
<evidence type="ECO:0000256" key="1">
    <source>
        <dbReference type="SAM" id="MobiDB-lite"/>
    </source>
</evidence>
<accession>A0A117ML50</accession>
<sequence length="75" mass="8063">MVKQCPQCGLPGVPLTRGKPSPAALAASEDGRLSLGGCRVAPGQPNWRCPSDHEWRDEDMTAWSAAVDEAITPYR</sequence>
<dbReference type="Proteomes" id="UP000053244">
    <property type="component" value="Unassembled WGS sequence"/>
</dbReference>
<evidence type="ECO:0000313" key="2">
    <source>
        <dbReference type="EMBL" id="KUL23362.1"/>
    </source>
</evidence>
<name>A0A117ML50_9ACTN</name>
<keyword evidence="3" id="KW-1185">Reference proteome</keyword>
<dbReference type="AlphaFoldDB" id="A0A117ML50"/>
<protein>
    <submittedName>
        <fullName evidence="2">Uncharacterized protein</fullName>
    </submittedName>
</protein>
<gene>
    <name evidence="2" type="ORF">ADL15_46635</name>
</gene>
<comment type="caution">
    <text evidence="2">The sequence shown here is derived from an EMBL/GenBank/DDBJ whole genome shotgun (WGS) entry which is preliminary data.</text>
</comment>
<dbReference type="OrthoDB" id="3297015at2"/>
<feature type="region of interest" description="Disordered" evidence="1">
    <location>
        <begin position="1"/>
        <end position="28"/>
    </location>
</feature>
<organism evidence="2 3">
    <name type="scientific">Actinoplanes awajinensis subsp. mycoplanecinus</name>
    <dbReference type="NCBI Taxonomy" id="135947"/>
    <lineage>
        <taxon>Bacteria</taxon>
        <taxon>Bacillati</taxon>
        <taxon>Actinomycetota</taxon>
        <taxon>Actinomycetes</taxon>
        <taxon>Micromonosporales</taxon>
        <taxon>Micromonosporaceae</taxon>
        <taxon>Actinoplanes</taxon>
    </lineage>
</organism>
<reference evidence="2 3" key="1">
    <citation type="submission" date="2015-10" db="EMBL/GenBank/DDBJ databases">
        <authorList>
            <person name="Gilbert D.G."/>
        </authorList>
    </citation>
    <scope>NUCLEOTIDE SEQUENCE [LARGE SCALE GENOMIC DNA]</scope>
    <source>
        <strain evidence="2 3">NRRL B-16712</strain>
    </source>
</reference>
<evidence type="ECO:0000313" key="3">
    <source>
        <dbReference type="Proteomes" id="UP000053244"/>
    </source>
</evidence>
<proteinExistence type="predicted"/>
<dbReference type="EMBL" id="LLZH01000332">
    <property type="protein sequence ID" value="KUL23362.1"/>
    <property type="molecule type" value="Genomic_DNA"/>
</dbReference>